<dbReference type="EMBL" id="SYUV01000003">
    <property type="protein sequence ID" value="TKF36988.1"/>
    <property type="molecule type" value="Genomic_DNA"/>
</dbReference>
<comment type="similarity">
    <text evidence="1">Belongs to the 'phage' integrase family.</text>
</comment>
<evidence type="ECO:0000313" key="5">
    <source>
        <dbReference type="EMBL" id="TKF36988.1"/>
    </source>
</evidence>
<dbReference type="SUPFAM" id="SSF56349">
    <property type="entry name" value="DNA breaking-rejoining enzymes"/>
    <property type="match status" value="1"/>
</dbReference>
<dbReference type="InterPro" id="IPR013762">
    <property type="entry name" value="Integrase-like_cat_sf"/>
</dbReference>
<dbReference type="PANTHER" id="PTHR30349">
    <property type="entry name" value="PHAGE INTEGRASE-RELATED"/>
    <property type="match status" value="1"/>
</dbReference>
<dbReference type="GO" id="GO:0015074">
    <property type="term" value="P:DNA integration"/>
    <property type="evidence" value="ECO:0007669"/>
    <property type="project" value="UniProtKB-KW"/>
</dbReference>
<dbReference type="InterPro" id="IPR011010">
    <property type="entry name" value="DNA_brk_join_enz"/>
</dbReference>
<evidence type="ECO:0000256" key="4">
    <source>
        <dbReference type="ARBA" id="ARBA00023172"/>
    </source>
</evidence>
<dbReference type="AlphaFoldDB" id="A0A4V5R6F8"/>
<sequence>MSENEELEIGEKDPARHIKYSDIGKDLIVVYVKVPRYPMIKPEVNQETGEIDFTVTYDKRATKKLKKSNRIPNVDDHAILPVILNQDGVPLLLENLYLRYRMNRIKEETLKHEAAAMLAFCRFVYSSQWENDIGEVEQMTFRSLTKNPKYGAPYLFMADLVNNLQVLDPSSGIVLEDGWATSTAKSYVSCVIRFYRWLMESGYLKVTNDYTPFHSKDYEISFTNNGSLAHTSKGVKVTIQTTDIMQEFNTNKTSSVPAWQTLKPMTPLHRIMFENQLSKSSGSAKSLMYELCLEAGLRMNEVCTFPESVVRPPRSGESIIKVSISELLNGCKTKFSKQRTIEISDKLMQKLWDYKASDARLSRLEKAYNLDVPTDDNPMGNKTFDQIGLLEEQKEFELEPHGRLFISEKSHEPIAKNTLQRYLSDIRKHLIINYDREAQIALGTKPDEADAVYDFHDLEERKRHSFIPDWYYRPHDTRSTFATRWLIREHIQRQVPMEMLLDELMLLMGHENVEQTRKYVKFLDAKLLRFKNASRKNMNASMMY</sequence>
<protein>
    <submittedName>
        <fullName evidence="5">Site-specific integrase</fullName>
    </submittedName>
</protein>
<dbReference type="GO" id="GO:0006310">
    <property type="term" value="P:DNA recombination"/>
    <property type="evidence" value="ECO:0007669"/>
    <property type="project" value="UniProtKB-KW"/>
</dbReference>
<gene>
    <name evidence="5" type="ORF">FCV50_01300</name>
</gene>
<keyword evidence="3" id="KW-0238">DNA-binding</keyword>
<dbReference type="Proteomes" id="UP000307574">
    <property type="component" value="Unassembled WGS sequence"/>
</dbReference>
<evidence type="ECO:0000313" key="6">
    <source>
        <dbReference type="Proteomes" id="UP000307574"/>
    </source>
</evidence>
<reference evidence="5 6" key="1">
    <citation type="submission" date="2019-04" db="EMBL/GenBank/DDBJ databases">
        <title>A reverse ecology approach based on a biological definition of microbial populations.</title>
        <authorList>
            <person name="Arevalo P."/>
            <person name="Vaninsberghe D."/>
            <person name="Elsherbini J."/>
            <person name="Gore J."/>
            <person name="Polz M."/>
        </authorList>
    </citation>
    <scope>NUCLEOTIDE SEQUENCE [LARGE SCALE GENOMIC DNA]</scope>
    <source>
        <strain evidence="5 6">10N.261.46.F4</strain>
    </source>
</reference>
<evidence type="ECO:0000256" key="2">
    <source>
        <dbReference type="ARBA" id="ARBA00022908"/>
    </source>
</evidence>
<dbReference type="Gene3D" id="1.10.443.10">
    <property type="entry name" value="Intergrase catalytic core"/>
    <property type="match status" value="1"/>
</dbReference>
<dbReference type="GO" id="GO:0003677">
    <property type="term" value="F:DNA binding"/>
    <property type="evidence" value="ECO:0007669"/>
    <property type="project" value="UniProtKB-KW"/>
</dbReference>
<accession>A0A4V5R6F8</accession>
<keyword evidence="4" id="KW-0233">DNA recombination</keyword>
<comment type="caution">
    <text evidence="5">The sequence shown here is derived from an EMBL/GenBank/DDBJ whole genome shotgun (WGS) entry which is preliminary data.</text>
</comment>
<keyword evidence="2" id="KW-0229">DNA integration</keyword>
<dbReference type="InterPro" id="IPR050090">
    <property type="entry name" value="Tyrosine_recombinase_XerCD"/>
</dbReference>
<evidence type="ECO:0000256" key="1">
    <source>
        <dbReference type="ARBA" id="ARBA00008857"/>
    </source>
</evidence>
<name>A0A4V5R6F8_9VIBR</name>
<proteinExistence type="inferred from homology"/>
<dbReference type="PANTHER" id="PTHR30349:SF41">
    <property type="entry name" value="INTEGRASE_RECOMBINASE PROTEIN MJ0367-RELATED"/>
    <property type="match status" value="1"/>
</dbReference>
<organism evidence="5 6">
    <name type="scientific">Vibrio kanaloae</name>
    <dbReference type="NCBI Taxonomy" id="170673"/>
    <lineage>
        <taxon>Bacteria</taxon>
        <taxon>Pseudomonadati</taxon>
        <taxon>Pseudomonadota</taxon>
        <taxon>Gammaproteobacteria</taxon>
        <taxon>Vibrionales</taxon>
        <taxon>Vibrionaceae</taxon>
        <taxon>Vibrio</taxon>
    </lineage>
</organism>
<evidence type="ECO:0000256" key="3">
    <source>
        <dbReference type="ARBA" id="ARBA00023125"/>
    </source>
</evidence>
<dbReference type="RefSeq" id="WP_102508482.1">
    <property type="nucleotide sequence ID" value="NZ_MCYW01000123.1"/>
</dbReference>